<reference evidence="2 3" key="1">
    <citation type="submission" date="2023-05" db="EMBL/GenBank/DDBJ databases">
        <authorList>
            <person name="Yin Y."/>
            <person name="Lu Z."/>
        </authorList>
    </citation>
    <scope>NUCLEOTIDE SEQUENCE [LARGE SCALE GENOMIC DNA]</scope>
    <source>
        <strain evidence="2 3">ZM22</strain>
    </source>
</reference>
<dbReference type="Proteomes" id="UP001240697">
    <property type="component" value="Chromosome"/>
</dbReference>
<proteinExistence type="predicted"/>
<dbReference type="EMBL" id="CP125947">
    <property type="protein sequence ID" value="WHS66871.1"/>
    <property type="molecule type" value="Genomic_DNA"/>
</dbReference>
<keyword evidence="3" id="KW-1185">Reference proteome</keyword>
<sequence length="67" mass="7026">MGTEALKIGMALRPAPGDRAVSFKTRALAHQGREAAQAQHADDHGAQHPCGGQDHPAVISDLVILCM</sequence>
<accession>A0ABY8SW83</accession>
<protein>
    <submittedName>
        <fullName evidence="2">Uncharacterized protein</fullName>
    </submittedName>
</protein>
<name>A0ABY8SW83_9BURK</name>
<organism evidence="2 3">
    <name type="scientific">Comamonas resistens</name>
    <dbReference type="NCBI Taxonomy" id="3046670"/>
    <lineage>
        <taxon>Bacteria</taxon>
        <taxon>Pseudomonadati</taxon>
        <taxon>Pseudomonadota</taxon>
        <taxon>Betaproteobacteria</taxon>
        <taxon>Burkholderiales</taxon>
        <taxon>Comamonadaceae</taxon>
        <taxon>Comamonas</taxon>
    </lineage>
</organism>
<evidence type="ECO:0000313" key="2">
    <source>
        <dbReference type="EMBL" id="WHS66871.1"/>
    </source>
</evidence>
<evidence type="ECO:0000256" key="1">
    <source>
        <dbReference type="SAM" id="MobiDB-lite"/>
    </source>
</evidence>
<dbReference type="RefSeq" id="WP_283487946.1">
    <property type="nucleotide sequence ID" value="NZ_CP125947.1"/>
</dbReference>
<evidence type="ECO:0000313" key="3">
    <source>
        <dbReference type="Proteomes" id="UP001240697"/>
    </source>
</evidence>
<feature type="region of interest" description="Disordered" evidence="1">
    <location>
        <begin position="29"/>
        <end position="53"/>
    </location>
</feature>
<gene>
    <name evidence="2" type="ORF">QMY55_07000</name>
</gene>